<evidence type="ECO:0000259" key="3">
    <source>
        <dbReference type="PROSITE" id="PS50103"/>
    </source>
</evidence>
<evidence type="ECO:0000313" key="5">
    <source>
        <dbReference type="Proteomes" id="UP000322873"/>
    </source>
</evidence>
<feature type="zinc finger region" description="C3H1-type" evidence="1">
    <location>
        <begin position="290"/>
        <end position="318"/>
    </location>
</feature>
<dbReference type="VEuPathDB" id="FungiDB:MFRU_035g00110"/>
<dbReference type="AlphaFoldDB" id="A0A5M9JYF3"/>
<sequence>MERKVFSSLEEEEISKLSVESTDEEQYSSDHEYTVERILAQKSEDGQQLYLIRKARRDRLRREKRKRQGIVVSPHESDADDGERQSKIPCTRVSKAKLDGGERSFERRQEVRATKKSKVQEREPLDSDSSSEEPLFVNPRRKMTTGASSSTKVPQALKEPQKLVTLQETTSDKRETPSKEASSAVGGIPKPPEEATMRGRKAELAGRALADAAPDLTALGGLIIPSEASSVRRLETVRRTFSATQNEDGNNQTISSARPPHEQLEDSRRLPENPLHVSERPWAEVQHIPYEQRSICFFHSRPQGCLNRNQCKYLHVDDPLLPIAPPPDGWAESQKICFFYNLDGNCRKGDTCSYLHESGTGFPVCKPPPGWVASKPPAKVMPKEAQMTSENTVSREAQIMPDDTVPGEAQMVSENDSRSVVYTGQVQSNIAEVEISSGATLHPSQQKSKSKVLGEDETIHFEMDTAPDLPPLETNLAESAPSNFDHCPRDKMVQSTRTAVKTVTIVSEAQPISLGFTSFPLDASDLTRAFASTETVKFDQLCTAQDFKLRYCEIQNTAYWQQDIDTSITDKAGCDIVNRVVQYLCLRKAGLVCISDTYIILLYPAKIEEWKYLDVLPDFSSNAELKYLVFSFKGPVPNFIESSTINQTSSKDLTHRDMMMKSFHHLDFERLTLEQKSKKVINFCLIFPESANPIAESITLWLRSCSKDSKIYNYQKPGSWDHFKKHAKAGVVLIHLSAICLISDTDLIRDMTAGLNFTFWSIEDFKCIVPFSFSRYYKVSKPELGQIVTRQLLPLGYAILLTPSFCVAEPVMTLKFLRWYQKKLKSTISGSIRVLCCHEILRFLKELFVSKVAEQQRFMKSHINDPVLLAKLDAKGLSQEQCAARIDIYWLLRDMISKDLPSHLSPIDRDPSAETSQSPFFFAPSWIDQNDEKMLVSWFTGWAYCNLDKYRKFYVIGSGRSKKNVDVPVKLDEFEFQFTDEWYPKWREYDPEGQSSNHIIVNRWDQVFKSLNIPY</sequence>
<keyword evidence="1" id="KW-0863">Zinc-finger</keyword>
<dbReference type="GO" id="GO:0008270">
    <property type="term" value="F:zinc ion binding"/>
    <property type="evidence" value="ECO:0007669"/>
    <property type="project" value="UniProtKB-KW"/>
</dbReference>
<feature type="compositionally biased region" description="Basic and acidic residues" evidence="2">
    <location>
        <begin position="96"/>
        <end position="125"/>
    </location>
</feature>
<feature type="domain" description="C3H1-type" evidence="3">
    <location>
        <begin position="331"/>
        <end position="359"/>
    </location>
</feature>
<feature type="compositionally biased region" description="Basic and acidic residues" evidence="2">
    <location>
        <begin position="259"/>
        <end position="269"/>
    </location>
</feature>
<dbReference type="Gene3D" id="3.30.1370.210">
    <property type="match status" value="1"/>
</dbReference>
<evidence type="ECO:0000256" key="1">
    <source>
        <dbReference type="PROSITE-ProRule" id="PRU00723"/>
    </source>
</evidence>
<dbReference type="EMBL" id="VICG01000005">
    <property type="protein sequence ID" value="KAA8571755.1"/>
    <property type="molecule type" value="Genomic_DNA"/>
</dbReference>
<dbReference type="PROSITE" id="PS50103">
    <property type="entry name" value="ZF_C3H1"/>
    <property type="match status" value="2"/>
</dbReference>
<comment type="caution">
    <text evidence="4">The sequence shown here is derived from an EMBL/GenBank/DDBJ whole genome shotgun (WGS) entry which is preliminary data.</text>
</comment>
<gene>
    <name evidence="4" type="ORF">EYC84_001730</name>
</gene>
<dbReference type="Proteomes" id="UP000322873">
    <property type="component" value="Unassembled WGS sequence"/>
</dbReference>
<feature type="domain" description="C3H1-type" evidence="3">
    <location>
        <begin position="290"/>
        <end position="318"/>
    </location>
</feature>
<keyword evidence="5" id="KW-1185">Reference proteome</keyword>
<feature type="zinc finger region" description="C3H1-type" evidence="1">
    <location>
        <begin position="331"/>
        <end position="359"/>
    </location>
</feature>
<name>A0A5M9JYF3_MONFR</name>
<evidence type="ECO:0000256" key="2">
    <source>
        <dbReference type="SAM" id="MobiDB-lite"/>
    </source>
</evidence>
<evidence type="ECO:0000313" key="4">
    <source>
        <dbReference type="EMBL" id="KAA8571755.1"/>
    </source>
</evidence>
<feature type="compositionally biased region" description="Polar residues" evidence="2">
    <location>
        <begin position="240"/>
        <end position="256"/>
    </location>
</feature>
<feature type="compositionally biased region" description="Basic and acidic residues" evidence="2">
    <location>
        <begin position="191"/>
        <end position="200"/>
    </location>
</feature>
<reference evidence="4 5" key="1">
    <citation type="submission" date="2019-06" db="EMBL/GenBank/DDBJ databases">
        <title>Genome Sequence of the Brown Rot Fungal Pathogen Monilinia fructicola.</title>
        <authorList>
            <person name="De Miccolis Angelini R.M."/>
            <person name="Landi L."/>
            <person name="Abate D."/>
            <person name="Pollastro S."/>
            <person name="Romanazzi G."/>
            <person name="Faretra F."/>
        </authorList>
    </citation>
    <scope>NUCLEOTIDE SEQUENCE [LARGE SCALE GENOMIC DNA]</scope>
    <source>
        <strain evidence="4 5">Mfrc123</strain>
    </source>
</reference>
<dbReference type="SMART" id="SM00356">
    <property type="entry name" value="ZnF_C3H1"/>
    <property type="match status" value="2"/>
</dbReference>
<feature type="region of interest" description="Disordered" evidence="2">
    <location>
        <begin position="240"/>
        <end position="269"/>
    </location>
</feature>
<protein>
    <recommendedName>
        <fullName evidence="3">C3H1-type domain-containing protein</fullName>
    </recommendedName>
</protein>
<feature type="region of interest" description="Disordered" evidence="2">
    <location>
        <begin position="56"/>
        <end position="200"/>
    </location>
</feature>
<dbReference type="InterPro" id="IPR000571">
    <property type="entry name" value="Znf_CCCH"/>
</dbReference>
<organism evidence="4 5">
    <name type="scientific">Monilinia fructicola</name>
    <name type="common">Brown rot fungus</name>
    <name type="synonym">Ciboria fructicola</name>
    <dbReference type="NCBI Taxonomy" id="38448"/>
    <lineage>
        <taxon>Eukaryota</taxon>
        <taxon>Fungi</taxon>
        <taxon>Dikarya</taxon>
        <taxon>Ascomycota</taxon>
        <taxon>Pezizomycotina</taxon>
        <taxon>Leotiomycetes</taxon>
        <taxon>Helotiales</taxon>
        <taxon>Sclerotiniaceae</taxon>
        <taxon>Monilinia</taxon>
    </lineage>
</organism>
<feature type="compositionally biased region" description="Basic residues" evidence="2">
    <location>
        <begin position="56"/>
        <end position="68"/>
    </location>
</feature>
<keyword evidence="1" id="KW-0479">Metal-binding</keyword>
<keyword evidence="1" id="KW-0862">Zinc</keyword>
<accession>A0A5M9JYF3</accession>
<proteinExistence type="predicted"/>
<feature type="region of interest" description="Disordered" evidence="2">
    <location>
        <begin position="1"/>
        <end position="31"/>
    </location>
</feature>